<reference evidence="2 3" key="1">
    <citation type="submission" date="2018-08" db="EMBL/GenBank/DDBJ databases">
        <title>A genome reference for cultivated species of the human gut microbiota.</title>
        <authorList>
            <person name="Zou Y."/>
            <person name="Xue W."/>
            <person name="Luo G."/>
        </authorList>
    </citation>
    <scope>NUCLEOTIDE SEQUENCE [LARGE SCALE GENOMIC DNA]</scope>
    <source>
        <strain evidence="2 3">AF10-17</strain>
    </source>
</reference>
<dbReference type="Proteomes" id="UP000285776">
    <property type="component" value="Unassembled WGS sequence"/>
</dbReference>
<dbReference type="Gene3D" id="3.90.1480.10">
    <property type="entry name" value="Alpha-2,3-sialyltransferase"/>
    <property type="match status" value="1"/>
</dbReference>
<evidence type="ECO:0000259" key="1">
    <source>
        <dbReference type="Pfam" id="PF01973"/>
    </source>
</evidence>
<evidence type="ECO:0000313" key="3">
    <source>
        <dbReference type="Proteomes" id="UP000285776"/>
    </source>
</evidence>
<sequence length="270" mass="30506">MKILGISCHSIKMAVINSLNLAAYYLSGTAVSNKKVLKSLKDKYKGKRCFVVCNGPSLRTEDLTKIHNAGDISIAMNMIGRICKDTPWRPTFLNNTDACNYLMKNKKDSENTECTYRIMTPKRYLNSFSRKGKLVFIRLDGDRKFLDNPIFDIDITKPFPSIGTTTYECLEIAVYLGCSEIYIIGCDMSYKVNLNRDGSVTYNEAGRDHFYASEKEAAASTNLRPNPTWEMEIAYEAAAKASLENGYNIKNATRGGKLEYFPRVDFDSLF</sequence>
<name>A0AA92U6Y2_9BACT</name>
<feature type="domain" description="6-hydroxymethylpterin diphosphokinase MptE-like" evidence="1">
    <location>
        <begin position="36"/>
        <end position="191"/>
    </location>
</feature>
<proteinExistence type="predicted"/>
<dbReference type="InterPro" id="IPR002826">
    <property type="entry name" value="MptE-like"/>
</dbReference>
<dbReference type="Pfam" id="PF01973">
    <property type="entry name" value="MptE-like"/>
    <property type="match status" value="1"/>
</dbReference>
<protein>
    <submittedName>
        <fullName evidence="2">DUF115 domain-containing protein</fullName>
    </submittedName>
</protein>
<dbReference type="AlphaFoldDB" id="A0AA92U6Y2"/>
<comment type="caution">
    <text evidence="2">The sequence shown here is derived from an EMBL/GenBank/DDBJ whole genome shotgun (WGS) entry which is preliminary data.</text>
</comment>
<organism evidence="2 3">
    <name type="scientific">Segatella copri</name>
    <dbReference type="NCBI Taxonomy" id="165179"/>
    <lineage>
        <taxon>Bacteria</taxon>
        <taxon>Pseudomonadati</taxon>
        <taxon>Bacteroidota</taxon>
        <taxon>Bacteroidia</taxon>
        <taxon>Bacteroidales</taxon>
        <taxon>Prevotellaceae</taxon>
        <taxon>Segatella</taxon>
    </lineage>
</organism>
<dbReference type="EMBL" id="QSAV01000057">
    <property type="protein sequence ID" value="RGW75395.1"/>
    <property type="molecule type" value="Genomic_DNA"/>
</dbReference>
<dbReference type="RefSeq" id="WP_118154873.1">
    <property type="nucleotide sequence ID" value="NZ_QSAV01000057.1"/>
</dbReference>
<accession>A0AA92U6Y2</accession>
<evidence type="ECO:0000313" key="2">
    <source>
        <dbReference type="EMBL" id="RGW75395.1"/>
    </source>
</evidence>
<gene>
    <name evidence="2" type="ORF">DWV53_13410</name>
</gene>